<dbReference type="InterPro" id="IPR056474">
    <property type="entry name" value="SEN1_barrel"/>
</dbReference>
<evidence type="ECO:0000256" key="7">
    <source>
        <dbReference type="ARBA" id="ARBA00023242"/>
    </source>
</evidence>
<dbReference type="GO" id="GO:0016604">
    <property type="term" value="C:nuclear body"/>
    <property type="evidence" value="ECO:0007669"/>
    <property type="project" value="TreeGrafter"/>
</dbReference>
<dbReference type="InterPro" id="IPR047187">
    <property type="entry name" value="SF1_C_Upf1"/>
</dbReference>
<feature type="domain" description="Helicase SEN1 beta-barrel" evidence="12">
    <location>
        <begin position="1292"/>
        <end position="1376"/>
    </location>
</feature>
<evidence type="ECO:0000256" key="8">
    <source>
        <dbReference type="SAM" id="MobiDB-lite"/>
    </source>
</evidence>
<keyword evidence="4" id="KW-0378">Hydrolase</keyword>
<keyword evidence="3" id="KW-0547">Nucleotide-binding</keyword>
<dbReference type="CDD" id="cd18042">
    <property type="entry name" value="DEXXQc_SETX"/>
    <property type="match status" value="1"/>
</dbReference>
<feature type="compositionally biased region" description="Basic and acidic residues" evidence="8">
    <location>
        <begin position="966"/>
        <end position="975"/>
    </location>
</feature>
<evidence type="ECO:0000256" key="4">
    <source>
        <dbReference type="ARBA" id="ARBA00022801"/>
    </source>
</evidence>
<evidence type="ECO:0000259" key="11">
    <source>
        <dbReference type="Pfam" id="PF13087"/>
    </source>
</evidence>
<feature type="region of interest" description="Disordered" evidence="8">
    <location>
        <begin position="1001"/>
        <end position="1027"/>
    </location>
</feature>
<feature type="domain" description="DNA2/NAM7 helicase helicase" evidence="10">
    <location>
        <begin position="1429"/>
        <end position="1703"/>
    </location>
</feature>
<dbReference type="InterPro" id="IPR027417">
    <property type="entry name" value="P-loop_NTPase"/>
</dbReference>
<dbReference type="CDD" id="cd18808">
    <property type="entry name" value="SF1_C_Upf1"/>
    <property type="match status" value="1"/>
</dbReference>
<dbReference type="SUPFAM" id="SSF52540">
    <property type="entry name" value="P-loop containing nucleoside triphosphate hydrolases"/>
    <property type="match status" value="1"/>
</dbReference>
<evidence type="ECO:0000256" key="6">
    <source>
        <dbReference type="ARBA" id="ARBA00022840"/>
    </source>
</evidence>
<keyword evidence="5" id="KW-0347">Helicase</keyword>
<dbReference type="FunFam" id="3.40.50.300:FF:001152">
    <property type="entry name" value="tRNA-splicing endonuclease, putative"/>
    <property type="match status" value="1"/>
</dbReference>
<comment type="caution">
    <text evidence="13">The sequence shown here is derived from an EMBL/GenBank/DDBJ whole genome shotgun (WGS) entry which is preliminary data.</text>
</comment>
<dbReference type="Pfam" id="PF13086">
    <property type="entry name" value="AAA_11"/>
    <property type="match status" value="1"/>
</dbReference>
<dbReference type="Pfam" id="PF23576">
    <property type="entry name" value="SEN1_barrel"/>
    <property type="match status" value="1"/>
</dbReference>
<keyword evidence="6" id="KW-0067">ATP-binding</keyword>
<dbReference type="GO" id="GO:0005524">
    <property type="term" value="F:ATP binding"/>
    <property type="evidence" value="ECO:0007669"/>
    <property type="project" value="UniProtKB-KW"/>
</dbReference>
<dbReference type="Proteomes" id="UP000289152">
    <property type="component" value="Unassembled WGS sequence"/>
</dbReference>
<evidence type="ECO:0000313" key="14">
    <source>
        <dbReference type="Proteomes" id="UP000289152"/>
    </source>
</evidence>
<dbReference type="GO" id="GO:0001147">
    <property type="term" value="F:transcription termination site sequence-specific DNA binding"/>
    <property type="evidence" value="ECO:0007669"/>
    <property type="project" value="TreeGrafter"/>
</dbReference>
<dbReference type="InterPro" id="IPR041679">
    <property type="entry name" value="DNA2/NAM7-like_C"/>
</dbReference>
<protein>
    <recommendedName>
        <fullName evidence="15">Senataxin</fullName>
    </recommendedName>
</protein>
<feature type="domain" description="Helicase Sen1 N-terminal" evidence="9">
    <location>
        <begin position="85"/>
        <end position="893"/>
    </location>
</feature>
<feature type="compositionally biased region" description="Pro residues" evidence="8">
    <location>
        <begin position="2015"/>
        <end position="2024"/>
    </location>
</feature>
<gene>
    <name evidence="13" type="ORF">M231_01342</name>
</gene>
<feature type="region of interest" description="Disordered" evidence="8">
    <location>
        <begin position="1136"/>
        <end position="1170"/>
    </location>
</feature>
<evidence type="ECO:0000313" key="13">
    <source>
        <dbReference type="EMBL" id="RXK41436.1"/>
    </source>
</evidence>
<feature type="compositionally biased region" description="Polar residues" evidence="8">
    <location>
        <begin position="372"/>
        <end position="383"/>
    </location>
</feature>
<dbReference type="InParanoid" id="A0A4Q1BTS6"/>
<dbReference type="GO" id="GO:0006369">
    <property type="term" value="P:termination of RNA polymerase II transcription"/>
    <property type="evidence" value="ECO:0007669"/>
    <property type="project" value="TreeGrafter"/>
</dbReference>
<feature type="region of interest" description="Disordered" evidence="8">
    <location>
        <begin position="1976"/>
        <end position="2042"/>
    </location>
</feature>
<feature type="compositionally biased region" description="Polar residues" evidence="8">
    <location>
        <begin position="1601"/>
        <end position="1614"/>
    </location>
</feature>
<dbReference type="Pfam" id="PF13087">
    <property type="entry name" value="AAA_12"/>
    <property type="match status" value="1"/>
</dbReference>
<dbReference type="PANTHER" id="PTHR10887">
    <property type="entry name" value="DNA2/NAM7 HELICASE FAMILY"/>
    <property type="match status" value="1"/>
</dbReference>
<organism evidence="13 14">
    <name type="scientific">Tremella mesenterica</name>
    <name type="common">Jelly fungus</name>
    <dbReference type="NCBI Taxonomy" id="5217"/>
    <lineage>
        <taxon>Eukaryota</taxon>
        <taxon>Fungi</taxon>
        <taxon>Dikarya</taxon>
        <taxon>Basidiomycota</taxon>
        <taxon>Agaricomycotina</taxon>
        <taxon>Tremellomycetes</taxon>
        <taxon>Tremellales</taxon>
        <taxon>Tremellaceae</taxon>
        <taxon>Tremella</taxon>
    </lineage>
</organism>
<keyword evidence="7" id="KW-0539">Nucleus</keyword>
<dbReference type="InterPro" id="IPR045055">
    <property type="entry name" value="DNA2/NAM7-like"/>
</dbReference>
<evidence type="ECO:0000256" key="1">
    <source>
        <dbReference type="ARBA" id="ARBA00004123"/>
    </source>
</evidence>
<dbReference type="GO" id="GO:0004386">
    <property type="term" value="F:helicase activity"/>
    <property type="evidence" value="ECO:0007669"/>
    <property type="project" value="UniProtKB-KW"/>
</dbReference>
<accession>A0A4Q1BTS6</accession>
<sequence length="2090" mass="231464">MGTAPPSDQEIEAVLSKVAASSKPTDATLYPLYSYLLPSVPSQAATSSTTAHWYCPKTSSPLIRDAATYLIFLFAYKAEGMPKTWIDELEHVLLGCPVCARAFGAARRRFASKYLAMFNAQTKENFFQKVDLWQASLILSEYNKASAPGYGSTLTVSITLFDVDDSIVQLLCSEPSLVSKPTSTTPELVSLSLLFSAAIASAPSNPAVSKFGLTPVVVHLLSVDDPAQRSWALNQLPSCARRPLSFAEWCENGIGSKVQELYLDNRFDSATIRWSALHRLLDSGCLTLETVQKGLLKGHTSVRADAKVGKPIMSVLSTLLGSQTSASDLVHATFQVLLHISPTHHIWSFDVSPEIPHTLFSEIKNNPSFRTSLENSCSSSPAETNEHHGKGKGTTTCRSLTWIEDFLLSLTDAKTASGKSSNTGFGESLAKAMNFCFSEMQHTRYPPSLRAAAAECGCRALVRLRTAVATDDHIASPLSSTLDIHATFIATVALRLPDHPSPDWDDARHAARALLLDYFTADGRDVVESMLGLAAISFHERKRLARKRKLKAAVDPPIPVQNLHRASTYKELWSMAYNALMPTDLEGTAIILKSIAMTAHLEKLDRTGPWSPDSLGEVIKAEDWVSSVRAINTSISSMREYFGRALDSLARQPDATLLRDLWKIAGVPKASVIILLAPAEELHDPVISLLQQVYEDVDDRGDCFRVLLREHPGEAMEGLCTFLSTFIKTANLTPESCSLAKWLVRCFTDILDVLCRASESSEALLQTPSFLADFTSNRPMTKRIADLWHQMTESLAVIFNRTQGWADFYENSIMVDWMRDALIFGRHMTEHVRVFESAALGQSDSRFDVQSPSESPVKLSSTGRKMIEQLSKVLNELLHWLRLTDIETLHQTFELIKTILGRLSRSSTPITVELEKTLKELDKFCRRAGTSYPSKLSDDLLSELSELVSGFDISLEDDVQFVKAVTREEDTKPSHDPSSAPVKKDAPAAKKTNAFVKMMKAASNGSSSHSRSTKSDPVNGKEDEYDDDDFLQKLPASDLDILEKRARIAKTQVPQPPKSTVPPKASIQAAQKLNIDVRPGMYQKKPAGGGFKSKLMQEARREHKFDQMRANVPRPIGGLPTKVPVAGAFGSGLGAYTGQRRRVQPADSGSSASDTSDEESRGVDALMKKQKSPAKIALAAEKRQIKVLGIPISNAVREHEEKRARAHAIKQRLRPDLNSLYRYVLAWDPTHIGPHPPHPPKVAQEFMQLLRVPTTFPDAKRYEQIMLPLFLEELWAQFVNGKDNTAHGMGIMVEISSRAYEDDFLDMELVVQGNIQPDFFVNETDIVLLQQPGARTLFAKVQGFRRKFKDTALKVRILTSMDQRELGAKSRWELKKHTSLSTAVREFAALKGLPYYEKPLLRDILAAKGATMPSLSSREVDRAMRSYDVNEPQAKAILGAMQVNGFALIQGPPGTGKTKTISGLVGKFMSERSIPIAMGHGEKPVKPKLLVCAPSNAAIDEVCKRLMNGVPSSDGSRLNPTIVRIGIETSVNIAVKDVSLDSLVEARVNADPSSKGGGGEYGKIQAELENVKRLIREQQDKIRLAKDNDERRRQLEDEYQSLVTRRTQLGQQTSKAKDAARDATRHLDATRRQAREIVLKEADVICATLAGAGHETLSAYTFETVIIDEAAQAIELSCLIPLKYGCTRCIMVGDPQQLPPTTLNPDGEKYAYNESLFVRLARENRSNVHLLSIQYRMHPDISRLPSKVFYHGALKDGPNMERNTKAVWHENKNYGPYRFFNIEGSEIKAGTSTKNPEEAIAAVNIYKHLEEDFGDRTNLALRVGIITMYREQMYEIKRQFLQAFGGSIMEMIEFNTVDGFQGQEKDIIILSCVRSGPNLRSIGFLRDERRMNVALTRAKSSLWIVGNGSTLERSDERWKVIVGDARERGFFLEYKPTLFTKPTPIKTVTPKPKPTKSITSAPASAPTTLVDLLPPKVLANTQPKRKPSSEMVSPEKEKKSKTITTNGDMSIHPTLIPPSRPAVKPPRAHKAPQDIMGNATNGRQSIDVGLENKSFMPAAPSAIRHLGPPPPVPVRKDEDVLFVKKKKKFK</sequence>
<evidence type="ECO:0000256" key="5">
    <source>
        <dbReference type="ARBA" id="ARBA00022806"/>
    </source>
</evidence>
<dbReference type="FunCoup" id="A0A4Q1BTS6">
    <property type="interactions" value="94"/>
</dbReference>
<name>A0A4Q1BTS6_TREME</name>
<feature type="compositionally biased region" description="Basic and acidic residues" evidence="8">
    <location>
        <begin position="1615"/>
        <end position="1626"/>
    </location>
</feature>
<feature type="region of interest" description="Disordered" evidence="8">
    <location>
        <begin position="372"/>
        <end position="394"/>
    </location>
</feature>
<dbReference type="GO" id="GO:0005694">
    <property type="term" value="C:chromosome"/>
    <property type="evidence" value="ECO:0007669"/>
    <property type="project" value="UniProtKB-ARBA"/>
</dbReference>
<keyword evidence="14" id="KW-1185">Reference proteome</keyword>
<evidence type="ECO:0000256" key="3">
    <source>
        <dbReference type="ARBA" id="ARBA00022741"/>
    </source>
</evidence>
<proteinExistence type="inferred from homology"/>
<dbReference type="Gene3D" id="3.40.50.300">
    <property type="entry name" value="P-loop containing nucleotide triphosphate hydrolases"/>
    <property type="match status" value="2"/>
</dbReference>
<dbReference type="InterPro" id="IPR024481">
    <property type="entry name" value="Helicase_Sen1_N"/>
</dbReference>
<feature type="region of interest" description="Disordered" evidence="8">
    <location>
        <begin position="966"/>
        <end position="988"/>
    </location>
</feature>
<dbReference type="STRING" id="5217.A0A4Q1BTS6"/>
<reference evidence="13 14" key="1">
    <citation type="submission" date="2016-06" db="EMBL/GenBank/DDBJ databases">
        <title>Evolution of pathogenesis and genome organization in the Tremellales.</title>
        <authorList>
            <person name="Cuomo C."/>
            <person name="Litvintseva A."/>
            <person name="Heitman J."/>
            <person name="Chen Y."/>
            <person name="Sun S."/>
            <person name="Springer D."/>
            <person name="Dromer F."/>
            <person name="Young S."/>
            <person name="Zeng Q."/>
            <person name="Chapman S."/>
            <person name="Gujja S."/>
            <person name="Saif S."/>
            <person name="Birren B."/>
        </authorList>
    </citation>
    <scope>NUCLEOTIDE SEQUENCE [LARGE SCALE GENOMIC DNA]</scope>
    <source>
        <strain evidence="13 14">ATCC 28783</strain>
    </source>
</reference>
<feature type="domain" description="DNA2/NAM7 helicase-like C-terminal" evidence="11">
    <location>
        <begin position="1712"/>
        <end position="1908"/>
    </location>
</feature>
<feature type="region of interest" description="Disordered" evidence="8">
    <location>
        <begin position="1598"/>
        <end position="1626"/>
    </location>
</feature>
<dbReference type="FunFam" id="3.40.50.300:FF:000326">
    <property type="entry name" value="P-loop containing nucleoside triphosphate hydrolase"/>
    <property type="match status" value="1"/>
</dbReference>
<dbReference type="EMBL" id="SDIL01000009">
    <property type="protein sequence ID" value="RXK41436.1"/>
    <property type="molecule type" value="Genomic_DNA"/>
</dbReference>
<dbReference type="GO" id="GO:0016787">
    <property type="term" value="F:hydrolase activity"/>
    <property type="evidence" value="ECO:0007669"/>
    <property type="project" value="UniProtKB-KW"/>
</dbReference>
<comment type="subcellular location">
    <subcellularLocation>
        <location evidence="1">Nucleus</location>
    </subcellularLocation>
</comment>
<evidence type="ECO:0000256" key="2">
    <source>
        <dbReference type="ARBA" id="ARBA00007913"/>
    </source>
</evidence>
<evidence type="ECO:0008006" key="15">
    <source>
        <dbReference type="Google" id="ProtNLM"/>
    </source>
</evidence>
<dbReference type="VEuPathDB" id="FungiDB:TREMEDRAFT_31469"/>
<evidence type="ECO:0000259" key="10">
    <source>
        <dbReference type="Pfam" id="PF13086"/>
    </source>
</evidence>
<dbReference type="OrthoDB" id="6513042at2759"/>
<evidence type="ECO:0000259" key="9">
    <source>
        <dbReference type="Pfam" id="PF12726"/>
    </source>
</evidence>
<evidence type="ECO:0000259" key="12">
    <source>
        <dbReference type="Pfam" id="PF23576"/>
    </source>
</evidence>
<comment type="similarity">
    <text evidence="2">Belongs to the DNA2/NAM7 helicase family.</text>
</comment>
<dbReference type="Pfam" id="PF12726">
    <property type="entry name" value="SEN1_N"/>
    <property type="match status" value="1"/>
</dbReference>
<dbReference type="PANTHER" id="PTHR10887:SF495">
    <property type="entry name" value="HELICASE SENATAXIN ISOFORM X1-RELATED"/>
    <property type="match status" value="1"/>
</dbReference>
<dbReference type="InterPro" id="IPR041677">
    <property type="entry name" value="DNA2/NAM7_AAA_11"/>
</dbReference>